<keyword evidence="6 9" id="KW-0949">S-adenosyl-L-methionine</keyword>
<dbReference type="PANTHER" id="PTHR11579">
    <property type="entry name" value="PROTEIN-L-ISOASPARTATE O-METHYLTRANSFERASE"/>
    <property type="match status" value="1"/>
</dbReference>
<evidence type="ECO:0000256" key="2">
    <source>
        <dbReference type="ARBA" id="ARBA00005369"/>
    </source>
</evidence>
<dbReference type="SUPFAM" id="SSF53335">
    <property type="entry name" value="S-adenosyl-L-methionine-dependent methyltransferases"/>
    <property type="match status" value="1"/>
</dbReference>
<reference evidence="10 11" key="1">
    <citation type="journal article" date="2013" name="Genome Announc.">
        <title>Draft Genome Sequence of a Highly Flagellated, Fast-Swimming Archaeon, Methanocaldococcus villosus Strain KIN24-T80 (DSM 22612).</title>
        <authorList>
            <person name="Thennarasu S."/>
            <person name="Polireddy D."/>
            <person name="Antony A."/>
            <person name="Yada M.R."/>
            <person name="Algarawi S."/>
            <person name="Sivakumar N."/>
        </authorList>
    </citation>
    <scope>NUCLEOTIDE SEQUENCE [LARGE SCALE GENOMIC DNA]</scope>
    <source>
        <strain evidence="10 11">KIN24-T80</strain>
    </source>
</reference>
<dbReference type="Proteomes" id="UP000053695">
    <property type="component" value="Unassembled WGS sequence"/>
</dbReference>
<gene>
    <name evidence="9" type="primary">pcm</name>
    <name evidence="10" type="ORF">J422_00431</name>
</gene>
<dbReference type="Pfam" id="PF01135">
    <property type="entry name" value="PCMT"/>
    <property type="match status" value="1"/>
</dbReference>
<dbReference type="GO" id="GO:0030091">
    <property type="term" value="P:protein repair"/>
    <property type="evidence" value="ECO:0007669"/>
    <property type="project" value="UniProtKB-UniRule"/>
</dbReference>
<keyword evidence="4 9" id="KW-0489">Methyltransferase</keyword>
<evidence type="ECO:0000256" key="3">
    <source>
        <dbReference type="ARBA" id="ARBA00022490"/>
    </source>
</evidence>
<accession>N6W090</accession>
<evidence type="ECO:0000256" key="7">
    <source>
        <dbReference type="ARBA" id="ARBA00025330"/>
    </source>
</evidence>
<keyword evidence="3 9" id="KW-0963">Cytoplasm</keyword>
<dbReference type="FunFam" id="3.40.50.150:FF:000010">
    <property type="entry name" value="Protein-L-isoaspartate O-methyltransferase"/>
    <property type="match status" value="1"/>
</dbReference>
<dbReference type="STRING" id="1069083.GCA_000371805_00694"/>
<dbReference type="RefSeq" id="WP_004589768.1">
    <property type="nucleotide sequence ID" value="NZ_APMM01000002.1"/>
</dbReference>
<evidence type="ECO:0000313" key="10">
    <source>
        <dbReference type="EMBL" id="ENN96782.1"/>
    </source>
</evidence>
<protein>
    <recommendedName>
        <fullName evidence="9">Protein-L-isoaspartate O-methyltransferase</fullName>
        <ecNumber evidence="9">2.1.1.77</ecNumber>
    </recommendedName>
    <alternativeName>
        <fullName evidence="9">L-isoaspartyl protein carboxyl methyltransferase</fullName>
    </alternativeName>
    <alternativeName>
        <fullName evidence="9">Protein L-isoaspartyl methyltransferase</fullName>
    </alternativeName>
    <alternativeName>
        <fullName evidence="9">Protein-beta-aspartate methyltransferase</fullName>
        <shortName evidence="9">PIMT</shortName>
    </alternativeName>
</protein>
<dbReference type="NCBIfam" id="TIGR00080">
    <property type="entry name" value="pimt"/>
    <property type="match status" value="1"/>
</dbReference>
<proteinExistence type="inferred from homology"/>
<evidence type="ECO:0000256" key="1">
    <source>
        <dbReference type="ARBA" id="ARBA00004496"/>
    </source>
</evidence>
<dbReference type="GO" id="GO:0032259">
    <property type="term" value="P:methylation"/>
    <property type="evidence" value="ECO:0007669"/>
    <property type="project" value="UniProtKB-KW"/>
</dbReference>
<name>N6W090_9EURY</name>
<feature type="active site" evidence="9">
    <location>
        <position position="57"/>
    </location>
</feature>
<dbReference type="GO" id="GO:0004719">
    <property type="term" value="F:protein-L-isoaspartate (D-aspartate) O-methyltransferase activity"/>
    <property type="evidence" value="ECO:0007669"/>
    <property type="project" value="UniProtKB-UniRule"/>
</dbReference>
<comment type="function">
    <text evidence="7 9">Catalyzes the methyl esterification of L-isoaspartyl residues in peptides and proteins that result from spontaneous decomposition of normal L-aspartyl and L-asparaginyl residues. It plays a role in the repair and/or degradation of damaged proteins.</text>
</comment>
<dbReference type="EC" id="2.1.1.77" evidence="9"/>
<dbReference type="PROSITE" id="PS01279">
    <property type="entry name" value="PCMT"/>
    <property type="match status" value="1"/>
</dbReference>
<dbReference type="NCBIfam" id="NF001453">
    <property type="entry name" value="PRK00312.1"/>
    <property type="match status" value="1"/>
</dbReference>
<sequence>MDKKEVIKRLIEEGYIKSEKVIKALLKVPREEFVPEHLRDYAYVDEPLPIGYNQTISAIHMVGLMCELLDLDRGMKVLEIGTGSGYHAAVVAEIVGKEGKVISIERIPELAKRAEEILKRLGYDNVKVIVGDGSLGYEKEAPYDRIYVTAAGPKIPEALIRQLKDGGKLLMPVGKYFQKLILVEKRGDKIIKKDCGAVAFVPLIGKEGFNI</sequence>
<evidence type="ECO:0000256" key="4">
    <source>
        <dbReference type="ARBA" id="ARBA00022603"/>
    </source>
</evidence>
<dbReference type="AlphaFoldDB" id="N6W090"/>
<dbReference type="NCBIfam" id="NF010549">
    <property type="entry name" value="PRK13942.1"/>
    <property type="match status" value="1"/>
</dbReference>
<evidence type="ECO:0000256" key="8">
    <source>
        <dbReference type="ARBA" id="ARBA00029295"/>
    </source>
</evidence>
<evidence type="ECO:0000313" key="11">
    <source>
        <dbReference type="Proteomes" id="UP000053695"/>
    </source>
</evidence>
<dbReference type="HAMAP" id="MF_00090">
    <property type="entry name" value="PIMT"/>
    <property type="match status" value="1"/>
</dbReference>
<evidence type="ECO:0000256" key="6">
    <source>
        <dbReference type="ARBA" id="ARBA00022691"/>
    </source>
</evidence>
<comment type="similarity">
    <text evidence="2 9">Belongs to the methyltransferase superfamily. L-isoaspartyl/D-aspartyl protein methyltransferase family.</text>
</comment>
<comment type="catalytic activity">
    <reaction evidence="8 9">
        <text>[protein]-L-isoaspartate + S-adenosyl-L-methionine = [protein]-L-isoaspartate alpha-methyl ester + S-adenosyl-L-homocysteine</text>
        <dbReference type="Rhea" id="RHEA:12705"/>
        <dbReference type="Rhea" id="RHEA-COMP:12143"/>
        <dbReference type="Rhea" id="RHEA-COMP:12144"/>
        <dbReference type="ChEBI" id="CHEBI:57856"/>
        <dbReference type="ChEBI" id="CHEBI:59789"/>
        <dbReference type="ChEBI" id="CHEBI:90596"/>
        <dbReference type="ChEBI" id="CHEBI:90598"/>
        <dbReference type="EC" id="2.1.1.77"/>
    </reaction>
</comment>
<evidence type="ECO:0000256" key="5">
    <source>
        <dbReference type="ARBA" id="ARBA00022679"/>
    </source>
</evidence>
<comment type="subcellular location">
    <subcellularLocation>
        <location evidence="1 9">Cytoplasm</location>
    </subcellularLocation>
</comment>
<dbReference type="GO" id="GO:0005737">
    <property type="term" value="C:cytoplasm"/>
    <property type="evidence" value="ECO:0007669"/>
    <property type="project" value="UniProtKB-SubCell"/>
</dbReference>
<dbReference type="InterPro" id="IPR000682">
    <property type="entry name" value="PCMT"/>
</dbReference>
<dbReference type="InterPro" id="IPR029063">
    <property type="entry name" value="SAM-dependent_MTases_sf"/>
</dbReference>
<organism evidence="10 11">
    <name type="scientific">Methanocaldococcus villosus KIN24-T80</name>
    <dbReference type="NCBI Taxonomy" id="1069083"/>
    <lineage>
        <taxon>Archaea</taxon>
        <taxon>Methanobacteriati</taxon>
        <taxon>Methanobacteriota</taxon>
        <taxon>Methanomada group</taxon>
        <taxon>Methanococci</taxon>
        <taxon>Methanococcales</taxon>
        <taxon>Methanocaldococcaceae</taxon>
        <taxon>Methanocaldococcus</taxon>
    </lineage>
</organism>
<keyword evidence="11" id="KW-1185">Reference proteome</keyword>
<keyword evidence="5 9" id="KW-0808">Transferase</keyword>
<dbReference type="PATRIC" id="fig|1069083.5.peg.83"/>
<dbReference type="Gene3D" id="3.40.50.150">
    <property type="entry name" value="Vaccinia Virus protein VP39"/>
    <property type="match status" value="1"/>
</dbReference>
<dbReference type="PANTHER" id="PTHR11579:SF0">
    <property type="entry name" value="PROTEIN-L-ISOASPARTATE(D-ASPARTATE) O-METHYLTRANSFERASE"/>
    <property type="match status" value="1"/>
</dbReference>
<evidence type="ECO:0000256" key="9">
    <source>
        <dbReference type="HAMAP-Rule" id="MF_00090"/>
    </source>
</evidence>
<dbReference type="CDD" id="cd02440">
    <property type="entry name" value="AdoMet_MTases"/>
    <property type="match status" value="1"/>
</dbReference>
<comment type="caution">
    <text evidence="10">The sequence shown here is derived from an EMBL/GenBank/DDBJ whole genome shotgun (WGS) entry which is preliminary data.</text>
</comment>
<dbReference type="EMBL" id="APMM01000002">
    <property type="protein sequence ID" value="ENN96782.1"/>
    <property type="molecule type" value="Genomic_DNA"/>
</dbReference>